<accession>A0A1Q6DT45</accession>
<dbReference type="PROSITE" id="PS51257">
    <property type="entry name" value="PROKAR_LIPOPROTEIN"/>
    <property type="match status" value="1"/>
</dbReference>
<feature type="domain" description="Fe/B12 periplasmic-binding" evidence="2">
    <location>
        <begin position="53"/>
        <end position="301"/>
    </location>
</feature>
<gene>
    <name evidence="3" type="ORF">BTN85_2158</name>
</gene>
<keyword evidence="4" id="KW-1185">Reference proteome</keyword>
<dbReference type="STRING" id="1903181.BTN85_2158"/>
<dbReference type="PANTHER" id="PTHR30535">
    <property type="entry name" value="VITAMIN B12-BINDING PROTEIN"/>
    <property type="match status" value="1"/>
</dbReference>
<dbReference type="AlphaFoldDB" id="A0A1Q6DT45"/>
<dbReference type="PANTHER" id="PTHR30535:SF34">
    <property type="entry name" value="MOLYBDATE-BINDING PROTEIN MOLA"/>
    <property type="match status" value="1"/>
</dbReference>
<dbReference type="EMBL" id="MSDW01000002">
    <property type="protein sequence ID" value="OKY77507.1"/>
    <property type="molecule type" value="Genomic_DNA"/>
</dbReference>
<protein>
    <submittedName>
        <fullName evidence="3">ABC-type Fe(3+)-hydroxamate transport system periplasmic component</fullName>
    </submittedName>
</protein>
<evidence type="ECO:0000259" key="2">
    <source>
        <dbReference type="PROSITE" id="PS50983"/>
    </source>
</evidence>
<keyword evidence="1" id="KW-0732">Signal</keyword>
<dbReference type="InterPro" id="IPR054828">
    <property type="entry name" value="Vit_B12_bind_prot"/>
</dbReference>
<evidence type="ECO:0000256" key="1">
    <source>
        <dbReference type="ARBA" id="ARBA00022729"/>
    </source>
</evidence>
<dbReference type="InterPro" id="IPR002491">
    <property type="entry name" value="ABC_transptr_periplasmic_BD"/>
</dbReference>
<dbReference type="Proteomes" id="UP000185744">
    <property type="component" value="Unassembled WGS sequence"/>
</dbReference>
<proteinExistence type="predicted"/>
<dbReference type="SUPFAM" id="SSF53807">
    <property type="entry name" value="Helical backbone' metal receptor"/>
    <property type="match status" value="1"/>
</dbReference>
<dbReference type="PROSITE" id="PS50983">
    <property type="entry name" value="FE_B12_PBP"/>
    <property type="match status" value="1"/>
</dbReference>
<dbReference type="NCBIfam" id="NF038402">
    <property type="entry name" value="TroA_like"/>
    <property type="match status" value="1"/>
</dbReference>
<dbReference type="Pfam" id="PF01497">
    <property type="entry name" value="Peripla_BP_2"/>
    <property type="match status" value="1"/>
</dbReference>
<name>A0A1Q6DT45_METT1</name>
<comment type="caution">
    <text evidence="3">The sequence shown here is derived from an EMBL/GenBank/DDBJ whole genome shotgun (WGS) entry which is preliminary data.</text>
</comment>
<dbReference type="CDD" id="cd01144">
    <property type="entry name" value="BtuF"/>
    <property type="match status" value="1"/>
</dbReference>
<dbReference type="InParanoid" id="A0A1Q6DT45"/>
<dbReference type="Gene3D" id="3.40.50.1980">
    <property type="entry name" value="Nitrogenase molybdenum iron protein domain"/>
    <property type="match status" value="2"/>
</dbReference>
<sequence length="303" mass="33084">MKKMAIIALVGLVSLLVITSGCVQNQDQNQGENKITVQDDLGNNVTVTGEVERIVSAAPSNTEILFALGQGPEIVGVTEYCDYPSEAKYKEKIGGFQNPSVEKIISMDPDVVFASTTTGEQTVEKLRNNDIPVYVSSPGSISGVIENINEIGKIVGAEDYAQNLTDDMEERIEQITNKVSDQEEKDVFYLMSTYGGTWTAGENTFINQLITKAGGNNIASELKGYKKISLSTVIQKDPDLIITTEHCYTNLGELKNKTGWKELTAVQEGKLYTLEEDQLVRPGPRIIDGLAEVAKTIHPAAFE</sequence>
<dbReference type="InterPro" id="IPR050902">
    <property type="entry name" value="ABC_Transporter_SBP"/>
</dbReference>
<organism evidence="3 4">
    <name type="scientific">Methanohalarchaeum thermophilum</name>
    <dbReference type="NCBI Taxonomy" id="1903181"/>
    <lineage>
        <taxon>Archaea</taxon>
        <taxon>Methanobacteriati</taxon>
        <taxon>Methanobacteriota</taxon>
        <taxon>Methanonatronarchaeia</taxon>
        <taxon>Methanonatronarchaeales</taxon>
        <taxon>Methanonatronarchaeaceae</taxon>
        <taxon>Candidatus Methanohalarchaeum</taxon>
    </lineage>
</organism>
<evidence type="ECO:0000313" key="4">
    <source>
        <dbReference type="Proteomes" id="UP000185744"/>
    </source>
</evidence>
<dbReference type="GO" id="GO:0071281">
    <property type="term" value="P:cellular response to iron ion"/>
    <property type="evidence" value="ECO:0007669"/>
    <property type="project" value="TreeGrafter"/>
</dbReference>
<reference evidence="3" key="1">
    <citation type="submission" date="2016-12" db="EMBL/GenBank/DDBJ databases">
        <title>Discovery of methanogenic haloarchaea.</title>
        <authorList>
            <person name="Sorokin D.Y."/>
            <person name="Makarova K.S."/>
            <person name="Abbas B."/>
            <person name="Ferrer M."/>
            <person name="Golyshin P.N."/>
        </authorList>
    </citation>
    <scope>NUCLEOTIDE SEQUENCE [LARGE SCALE GENOMIC DNA]</scope>
    <source>
        <strain evidence="3">HMET1</strain>
    </source>
</reference>
<evidence type="ECO:0000313" key="3">
    <source>
        <dbReference type="EMBL" id="OKY77507.1"/>
    </source>
</evidence>